<feature type="transmembrane region" description="Helical" evidence="14">
    <location>
        <begin position="44"/>
        <end position="67"/>
    </location>
</feature>
<dbReference type="InterPro" id="IPR016483">
    <property type="entry name" value="UCP006404_Pept_M50_CBS"/>
</dbReference>
<evidence type="ECO:0000259" key="17">
    <source>
        <dbReference type="Pfam" id="PF02163"/>
    </source>
</evidence>
<keyword evidence="10 14" id="KW-1133">Transmembrane helix</keyword>
<evidence type="ECO:0000256" key="15">
    <source>
        <dbReference type="PIRSR" id="PIRSR006404-1"/>
    </source>
</evidence>
<protein>
    <recommendedName>
        <fullName evidence="14">Zinc metalloprotease</fullName>
    </recommendedName>
</protein>
<dbReference type="PIRSF" id="PIRSF006404">
    <property type="entry name" value="UCP006404_Pept_M50_CBS"/>
    <property type="match status" value="1"/>
</dbReference>
<evidence type="ECO:0000256" key="13">
    <source>
        <dbReference type="ARBA" id="ARBA00023136"/>
    </source>
</evidence>
<feature type="domain" description="Peptidase M50" evidence="17">
    <location>
        <begin position="49"/>
        <end position="121"/>
    </location>
</feature>
<dbReference type="SUPFAM" id="SSF54631">
    <property type="entry name" value="CBS-domain pair"/>
    <property type="match status" value="1"/>
</dbReference>
<feature type="binding site" evidence="16">
    <location>
        <position position="162"/>
    </location>
    <ligand>
        <name>Zn(2+)</name>
        <dbReference type="ChEBI" id="CHEBI:29105"/>
        <note>catalytic</note>
    </ligand>
</feature>
<feature type="binding site" evidence="16">
    <location>
        <position position="64"/>
    </location>
    <ligand>
        <name>Zn(2+)</name>
        <dbReference type="ChEBI" id="CHEBI:29105"/>
        <note>catalytic</note>
    </ligand>
</feature>
<comment type="cofactor">
    <cofactor evidence="14 16">
        <name>Zn(2+)</name>
        <dbReference type="ChEBI" id="CHEBI:29105"/>
    </cofactor>
    <text evidence="14 16">Binds 1 zinc ion per subunit.</text>
</comment>
<keyword evidence="7" id="KW-0677">Repeat</keyword>
<dbReference type="EMBL" id="CP029803">
    <property type="protein sequence ID" value="AWT59624.1"/>
    <property type="molecule type" value="Genomic_DNA"/>
</dbReference>
<feature type="binding site" evidence="16">
    <location>
        <position position="60"/>
    </location>
    <ligand>
        <name>Zn(2+)</name>
        <dbReference type="ChEBI" id="CHEBI:29105"/>
        <note>catalytic</note>
    </ligand>
</feature>
<keyword evidence="11 14" id="KW-0482">Metalloprotease</keyword>
<comment type="similarity">
    <text evidence="2 14">Belongs to the peptidase M50B family.</text>
</comment>
<evidence type="ECO:0000313" key="19">
    <source>
        <dbReference type="Proteomes" id="UP000247465"/>
    </source>
</evidence>
<feature type="domain" description="Peptidase M50" evidence="17">
    <location>
        <begin position="137"/>
        <end position="177"/>
    </location>
</feature>
<keyword evidence="12" id="KW-0129">CBS domain</keyword>
<feature type="transmembrane region" description="Helical" evidence="14">
    <location>
        <begin position="100"/>
        <end position="119"/>
    </location>
</feature>
<feature type="active site" evidence="15">
    <location>
        <position position="61"/>
    </location>
</feature>
<comment type="subcellular location">
    <subcellularLocation>
        <location evidence="1 14">Cell membrane</location>
        <topology evidence="1 14">Multi-pass membrane protein</topology>
    </subcellularLocation>
</comment>
<dbReference type="PANTHER" id="PTHR39188">
    <property type="entry name" value="MEMBRANE-ASSOCIATED ZINC METALLOPROTEASE M50B"/>
    <property type="match status" value="1"/>
</dbReference>
<keyword evidence="9 14" id="KW-0862">Zinc</keyword>
<reference evidence="18 19" key="1">
    <citation type="submission" date="2018-06" db="EMBL/GenBank/DDBJ databases">
        <title>Draft Genome Sequence of a Novel Marine Bacterium Related to the Verrucomicrobia.</title>
        <authorList>
            <person name="Vosseberg J."/>
            <person name="Martijn J."/>
            <person name="Ettema T.J.G."/>
        </authorList>
    </citation>
    <scope>NUCLEOTIDE SEQUENCE [LARGE SCALE GENOMIC DNA]</scope>
    <source>
        <strain evidence="18">TARA_B100001123</strain>
    </source>
</reference>
<dbReference type="InterPro" id="IPR008915">
    <property type="entry name" value="Peptidase_M50"/>
</dbReference>
<sequence>MLRSWSFQLFRIYGIQIELHFTFLILLAWVAWDGWIEAGILGGAWSLTLIILLFICVVFHELGHCLVARHYRIKIHRILLLPIGGMAQFGEIPRNPIKELLITVAGPAVNFGFFGLVYACMGWPEKEFLLSFSYDLNGLFVVLLFFNLTMGIFNLFPVFPMDGGRILRAILALRFSYLTATKIALWIAKPLAVLGVILALTTLESILTAILFAFIFIGGELEYAMVRRRETLGGLTIADVTCRDFIVMDANITVQDAVSRFSIGYPRSIILLDDGMVAALLSPSRLKKIVKKAKAHDLLISKTDSKITALQADWPLEVFVDSIFRNIKCVYPVYQHNTIIGIVEPSNIQGIAEWKNLSRRFI</sequence>
<keyword evidence="6 14" id="KW-0479">Metal-binding</keyword>
<feature type="transmembrane region" description="Helical" evidence="14">
    <location>
        <begin position="193"/>
        <end position="219"/>
    </location>
</feature>
<feature type="transmembrane region" description="Helical" evidence="14">
    <location>
        <begin position="12"/>
        <end position="32"/>
    </location>
</feature>
<keyword evidence="3 14" id="KW-1003">Cell membrane</keyword>
<evidence type="ECO:0000256" key="10">
    <source>
        <dbReference type="ARBA" id="ARBA00022989"/>
    </source>
</evidence>
<feature type="transmembrane region" description="Helical" evidence="14">
    <location>
        <begin position="166"/>
        <end position="187"/>
    </location>
</feature>
<evidence type="ECO:0000256" key="12">
    <source>
        <dbReference type="ARBA" id="ARBA00023122"/>
    </source>
</evidence>
<evidence type="ECO:0000256" key="3">
    <source>
        <dbReference type="ARBA" id="ARBA00022475"/>
    </source>
</evidence>
<keyword evidence="4 14" id="KW-0645">Protease</keyword>
<evidence type="ECO:0000256" key="11">
    <source>
        <dbReference type="ARBA" id="ARBA00023049"/>
    </source>
</evidence>
<dbReference type="GO" id="GO:0046872">
    <property type="term" value="F:metal ion binding"/>
    <property type="evidence" value="ECO:0007669"/>
    <property type="project" value="UniProtKB-UniRule"/>
</dbReference>
<gene>
    <name evidence="18" type="primary">rip3</name>
    <name evidence="18" type="ORF">DF168_00817</name>
</gene>
<evidence type="ECO:0000256" key="9">
    <source>
        <dbReference type="ARBA" id="ARBA00022833"/>
    </source>
</evidence>
<evidence type="ECO:0000256" key="7">
    <source>
        <dbReference type="ARBA" id="ARBA00022737"/>
    </source>
</evidence>
<name>A0A2Z4AHB7_9BACT</name>
<accession>A0A2Z4AHB7</accession>
<evidence type="ECO:0000256" key="5">
    <source>
        <dbReference type="ARBA" id="ARBA00022692"/>
    </source>
</evidence>
<evidence type="ECO:0000256" key="16">
    <source>
        <dbReference type="PIRSR" id="PIRSR006404-2"/>
    </source>
</evidence>
<evidence type="ECO:0000256" key="8">
    <source>
        <dbReference type="ARBA" id="ARBA00022801"/>
    </source>
</evidence>
<dbReference type="InterPro" id="IPR046342">
    <property type="entry name" value="CBS_dom_sf"/>
</dbReference>
<feature type="transmembrane region" description="Helical" evidence="14">
    <location>
        <begin position="139"/>
        <end position="159"/>
    </location>
</feature>
<evidence type="ECO:0000256" key="1">
    <source>
        <dbReference type="ARBA" id="ARBA00004651"/>
    </source>
</evidence>
<organism evidence="18 19">
    <name type="scientific">Candidatus Moanibacter tarae</name>
    <dbReference type="NCBI Taxonomy" id="2200854"/>
    <lineage>
        <taxon>Bacteria</taxon>
        <taxon>Pseudomonadati</taxon>
        <taxon>Verrucomicrobiota</taxon>
        <taxon>Opitutia</taxon>
        <taxon>Puniceicoccales</taxon>
        <taxon>Puniceicoccales incertae sedis</taxon>
        <taxon>Candidatus Moanibacter</taxon>
    </lineage>
</organism>
<evidence type="ECO:0000256" key="2">
    <source>
        <dbReference type="ARBA" id="ARBA00007931"/>
    </source>
</evidence>
<dbReference type="AlphaFoldDB" id="A0A2Z4AHB7"/>
<dbReference type="Pfam" id="PF02163">
    <property type="entry name" value="Peptidase_M50"/>
    <property type="match status" value="2"/>
</dbReference>
<keyword evidence="13 14" id="KW-0472">Membrane</keyword>
<evidence type="ECO:0000256" key="6">
    <source>
        <dbReference type="ARBA" id="ARBA00022723"/>
    </source>
</evidence>
<dbReference type="CDD" id="cd06164">
    <property type="entry name" value="S2P-M50_SpoIVFB_CBS"/>
    <property type="match status" value="1"/>
</dbReference>
<dbReference type="Proteomes" id="UP000247465">
    <property type="component" value="Chromosome"/>
</dbReference>
<proteinExistence type="inferred from homology"/>
<dbReference type="PANTHER" id="PTHR39188:SF3">
    <property type="entry name" value="STAGE IV SPORULATION PROTEIN FB"/>
    <property type="match status" value="1"/>
</dbReference>
<dbReference type="KEGG" id="mtar:DF168_00817"/>
<dbReference type="GO" id="GO:0005886">
    <property type="term" value="C:plasma membrane"/>
    <property type="evidence" value="ECO:0007669"/>
    <property type="project" value="UniProtKB-SubCell"/>
</dbReference>
<keyword evidence="8 14" id="KW-0378">Hydrolase</keyword>
<evidence type="ECO:0000313" key="18">
    <source>
        <dbReference type="EMBL" id="AWT59624.1"/>
    </source>
</evidence>
<dbReference type="GO" id="GO:0008237">
    <property type="term" value="F:metallopeptidase activity"/>
    <property type="evidence" value="ECO:0007669"/>
    <property type="project" value="UniProtKB-UniRule"/>
</dbReference>
<keyword evidence="5 14" id="KW-0812">Transmembrane</keyword>
<evidence type="ECO:0000256" key="4">
    <source>
        <dbReference type="ARBA" id="ARBA00022670"/>
    </source>
</evidence>
<dbReference type="GO" id="GO:0006508">
    <property type="term" value="P:proteolysis"/>
    <property type="evidence" value="ECO:0007669"/>
    <property type="project" value="UniProtKB-KW"/>
</dbReference>
<evidence type="ECO:0000256" key="14">
    <source>
        <dbReference type="PIRNR" id="PIRNR006404"/>
    </source>
</evidence>